<evidence type="ECO:0000313" key="16">
    <source>
        <dbReference type="EMBL" id="QGT82397.1"/>
    </source>
</evidence>
<dbReference type="PANTHER" id="PTHR30332:SF25">
    <property type="entry name" value="SECRETIN XPSD"/>
    <property type="match status" value="1"/>
</dbReference>
<feature type="signal peptide" evidence="12">
    <location>
        <begin position="1"/>
        <end position="30"/>
    </location>
</feature>
<gene>
    <name evidence="16" type="primary">gspD</name>
    <name evidence="16" type="ORF">GMO17_15045</name>
</gene>
<dbReference type="InterPro" id="IPR001775">
    <property type="entry name" value="GspD/PilQ"/>
</dbReference>
<accession>A0AAE6QGT4</accession>
<dbReference type="Pfam" id="PF00263">
    <property type="entry name" value="Secretin"/>
    <property type="match status" value="1"/>
</dbReference>
<evidence type="ECO:0000256" key="10">
    <source>
        <dbReference type="RuleBase" id="RU004004"/>
    </source>
</evidence>
<dbReference type="GO" id="GO:0015628">
    <property type="term" value="P:protein secretion by the type II secretion system"/>
    <property type="evidence" value="ECO:0007669"/>
    <property type="project" value="InterPro"/>
</dbReference>
<evidence type="ECO:0000259" key="13">
    <source>
        <dbReference type="Pfam" id="PF00263"/>
    </source>
</evidence>
<keyword evidence="6 12" id="KW-0732">Signal</keyword>
<dbReference type="GO" id="GO:0009279">
    <property type="term" value="C:cell outer membrane"/>
    <property type="evidence" value="ECO:0007669"/>
    <property type="project" value="UniProtKB-SubCell"/>
</dbReference>
<dbReference type="AlphaFoldDB" id="A0AAE6QGT4"/>
<evidence type="ECO:0000256" key="12">
    <source>
        <dbReference type="SAM" id="SignalP"/>
    </source>
</evidence>
<dbReference type="Gene3D" id="3.55.50.30">
    <property type="match status" value="1"/>
</dbReference>
<dbReference type="InterPro" id="IPR013356">
    <property type="entry name" value="T2SS_GspD"/>
</dbReference>
<proteinExistence type="inferred from homology"/>
<name>A0AAE6QGT4_9PSED</name>
<keyword evidence="3 10" id="KW-0813">Transport</keyword>
<evidence type="ECO:0000259" key="14">
    <source>
        <dbReference type="Pfam" id="PF03958"/>
    </source>
</evidence>
<evidence type="ECO:0000256" key="5">
    <source>
        <dbReference type="ARBA" id="ARBA00022692"/>
    </source>
</evidence>
<dbReference type="NCBIfam" id="TIGR02517">
    <property type="entry name" value="type_II_gspD"/>
    <property type="match status" value="1"/>
</dbReference>
<evidence type="ECO:0000256" key="7">
    <source>
        <dbReference type="ARBA" id="ARBA00022927"/>
    </source>
</evidence>
<feature type="domain" description="Type II/III secretion system secretin-like" evidence="13">
    <location>
        <begin position="587"/>
        <end position="753"/>
    </location>
</feature>
<dbReference type="Pfam" id="PF03958">
    <property type="entry name" value="Secretin_N"/>
    <property type="match status" value="3"/>
</dbReference>
<feature type="domain" description="NolW-like" evidence="14">
    <location>
        <begin position="345"/>
        <end position="512"/>
    </location>
</feature>
<feature type="region of interest" description="Disordered" evidence="11">
    <location>
        <begin position="36"/>
        <end position="77"/>
    </location>
</feature>
<evidence type="ECO:0000256" key="8">
    <source>
        <dbReference type="ARBA" id="ARBA00023136"/>
    </source>
</evidence>
<keyword evidence="7" id="KW-0653">Protein transport</keyword>
<evidence type="ECO:0000256" key="3">
    <source>
        <dbReference type="ARBA" id="ARBA00022448"/>
    </source>
</evidence>
<dbReference type="PRINTS" id="PR01032">
    <property type="entry name" value="PHAGEIV"/>
</dbReference>
<dbReference type="Proteomes" id="UP000423413">
    <property type="component" value="Chromosome"/>
</dbReference>
<feature type="domain" description="NolW-like" evidence="14">
    <location>
        <begin position="205"/>
        <end position="263"/>
    </location>
</feature>
<dbReference type="PANTHER" id="PTHR30332">
    <property type="entry name" value="PROBABLE GENERAL SECRETION PATHWAY PROTEIN D"/>
    <property type="match status" value="1"/>
</dbReference>
<feature type="domain" description="GspD-like N0" evidence="15">
    <location>
        <begin position="109"/>
        <end position="174"/>
    </location>
</feature>
<keyword evidence="8" id="KW-0472">Membrane</keyword>
<dbReference type="GO" id="GO:0015627">
    <property type="term" value="C:type II protein secretion system complex"/>
    <property type="evidence" value="ECO:0007669"/>
    <property type="project" value="InterPro"/>
</dbReference>
<dbReference type="InterPro" id="IPR050810">
    <property type="entry name" value="Bact_Secretion_Sys_Channel"/>
</dbReference>
<feature type="compositionally biased region" description="Acidic residues" evidence="11">
    <location>
        <begin position="441"/>
        <end position="455"/>
    </location>
</feature>
<organism evidence="16 17">
    <name type="scientific">Pseudomonas coronafaciens pv. coronafaciens</name>
    <dbReference type="NCBI Taxonomy" id="235275"/>
    <lineage>
        <taxon>Bacteria</taxon>
        <taxon>Pseudomonadati</taxon>
        <taxon>Pseudomonadota</taxon>
        <taxon>Gammaproteobacteria</taxon>
        <taxon>Pseudomonadales</taxon>
        <taxon>Pseudomonadaceae</taxon>
        <taxon>Pseudomonas</taxon>
        <taxon>Pseudomonas coronafaciens</taxon>
    </lineage>
</organism>
<dbReference type="PRINTS" id="PR00811">
    <property type="entry name" value="BCTERIALGSPD"/>
</dbReference>
<reference evidence="16 17" key="1">
    <citation type="submission" date="2019-11" db="EMBL/GenBank/DDBJ databases">
        <title>Complete genome sequence of Pseudomonas syringae pv. coronafaciens isolate B19001 originated in imported oat cereal.</title>
        <authorList>
            <person name="Kim S.M."/>
            <person name="Lee B.C."/>
            <person name="Seo S.J."/>
            <person name="Lee J.E."/>
            <person name="Choi N.J."/>
            <person name="Park J.H."/>
        </authorList>
    </citation>
    <scope>NUCLEOTIDE SEQUENCE [LARGE SCALE GENOMIC DNA]</scope>
    <source>
        <strain evidence="16 17">B19001</strain>
    </source>
</reference>
<keyword evidence="9" id="KW-0998">Cell outer membrane</keyword>
<feature type="compositionally biased region" description="Low complexity" evidence="11">
    <location>
        <begin position="429"/>
        <end position="440"/>
    </location>
</feature>
<keyword evidence="4" id="KW-1134">Transmembrane beta strand</keyword>
<evidence type="ECO:0000256" key="9">
    <source>
        <dbReference type="ARBA" id="ARBA00023237"/>
    </source>
</evidence>
<evidence type="ECO:0000259" key="15">
    <source>
        <dbReference type="Pfam" id="PF21305"/>
    </source>
</evidence>
<evidence type="ECO:0000256" key="1">
    <source>
        <dbReference type="ARBA" id="ARBA00004442"/>
    </source>
</evidence>
<dbReference type="Gene3D" id="3.30.1370.120">
    <property type="match status" value="3"/>
</dbReference>
<comment type="subcellular location">
    <subcellularLocation>
        <location evidence="1 10">Cell outer membrane</location>
    </subcellularLocation>
</comment>
<comment type="similarity">
    <text evidence="2">Belongs to the bacterial secretin family. GSP D subfamily.</text>
</comment>
<dbReference type="RefSeq" id="WP_122313044.1">
    <property type="nucleotide sequence ID" value="NZ_CP046441.1"/>
</dbReference>
<dbReference type="InterPro" id="IPR004846">
    <property type="entry name" value="T2SS/T3SS_dom"/>
</dbReference>
<evidence type="ECO:0000256" key="6">
    <source>
        <dbReference type="ARBA" id="ARBA00022729"/>
    </source>
</evidence>
<evidence type="ECO:0000256" key="11">
    <source>
        <dbReference type="SAM" id="MobiDB-lite"/>
    </source>
</evidence>
<dbReference type="InterPro" id="IPR038591">
    <property type="entry name" value="NolW-like_sf"/>
</dbReference>
<dbReference type="Pfam" id="PF21305">
    <property type="entry name" value="type_II_gspD_N0"/>
    <property type="match status" value="1"/>
</dbReference>
<evidence type="ECO:0000256" key="4">
    <source>
        <dbReference type="ARBA" id="ARBA00022452"/>
    </source>
</evidence>
<dbReference type="InterPro" id="IPR049371">
    <property type="entry name" value="GspD-like_N0"/>
</dbReference>
<feature type="region of interest" description="Disordered" evidence="11">
    <location>
        <begin position="384"/>
        <end position="473"/>
    </location>
</feature>
<sequence>MGTFSGVPAIATLRTPLLCLATAVALGGCATPSDTLDPDNGMLQEALQGTGSQRPPVDPRSERPPVEPPAQQTTTSPQRKIIQGNQRFIRQPAAAPAARPAETGDIVFNFTNQPIQAVINSIMGDLLHENYSIAQGVKGDVSFSTSKPVNKQQALSILETLLSWTDNAMIKQGNRYVILPSNQAVAGKLVPEMRVAQPSPGMSARLFPLRYISANEMQKLLKPFARENAFLLVDPARNVLSLAGTPEELANYQDTIDTFDVDWLKGMSVGVFGLQRASVGELMPELQKMFGPESGMPLAGMVRFLPIERTNSVVAISSQPEYLREVGEWIHTIDEGGGNEPQMYVYDVRNMKATDLAKYLRQIYGTGAIKEDSPAKVAPGLRTTTLSSLNSSGGGGGVGGMSGSGGLGGNGGGIGNSGGMSNGGGFGNNQGLNNSQNNADSESEGDDQSGGDSESDSSGQDGSGSAGNGKSLDASTRITAQKSSNQLLVRTRPAQWKEIESAIKRLDNPPLQVQIETRILEVSLTGELDMGVQWYLGRLAGNSGTTGNVANTAGSQGALGTGGAALGATDAFFYSFVSNNLQVALRALERNGRTQVLSAPSLVVMNNQQAQIQVGDNIPISQTSINTNTSTNTTLSSVEYVQTGVILDVVPRINPGGLVYMDIQQQVSNADNNASNNDANGNPRISSRSVSTQVAAQSGQTILLGGLIKQDNAETVDAVPYLGRIPGLRWLFGTTSKSKGRTELIVLITPRVITSSSQARQVTDDYRQQMQLLKPEVSRTSMHN</sequence>
<feature type="compositionally biased region" description="Gly residues" evidence="11">
    <location>
        <begin position="392"/>
        <end position="428"/>
    </location>
</feature>
<protein>
    <submittedName>
        <fullName evidence="16">Type II secretion system protein GspD</fullName>
    </submittedName>
</protein>
<feature type="chain" id="PRO_5042145044" evidence="12">
    <location>
        <begin position="31"/>
        <end position="784"/>
    </location>
</feature>
<feature type="region of interest" description="Disordered" evidence="11">
    <location>
        <begin position="670"/>
        <end position="691"/>
    </location>
</feature>
<feature type="compositionally biased region" description="Low complexity" evidence="11">
    <location>
        <begin position="670"/>
        <end position="680"/>
    </location>
</feature>
<keyword evidence="5" id="KW-0812">Transmembrane</keyword>
<evidence type="ECO:0000313" key="17">
    <source>
        <dbReference type="Proteomes" id="UP000423413"/>
    </source>
</evidence>
<evidence type="ECO:0000256" key="2">
    <source>
        <dbReference type="ARBA" id="ARBA00006980"/>
    </source>
</evidence>
<dbReference type="GeneID" id="73735374"/>
<dbReference type="InterPro" id="IPR005644">
    <property type="entry name" value="NolW-like"/>
</dbReference>
<feature type="domain" description="NolW-like" evidence="14">
    <location>
        <begin position="270"/>
        <end position="335"/>
    </location>
</feature>
<dbReference type="EMBL" id="CP046441">
    <property type="protein sequence ID" value="QGT82397.1"/>
    <property type="molecule type" value="Genomic_DNA"/>
</dbReference>